<proteinExistence type="predicted"/>
<feature type="transmembrane region" description="Helical" evidence="1">
    <location>
        <begin position="50"/>
        <end position="72"/>
    </location>
</feature>
<keyword evidence="1" id="KW-1133">Transmembrane helix</keyword>
<evidence type="ECO:0000313" key="2">
    <source>
        <dbReference type="EMBL" id="CAA9252001.1"/>
    </source>
</evidence>
<name>A0A6J4IGU7_9SPHI</name>
<keyword evidence="1" id="KW-0472">Membrane</keyword>
<dbReference type="AlphaFoldDB" id="A0A6J4IGU7"/>
<organism evidence="2">
    <name type="scientific">uncultured Cytophagales bacterium</name>
    <dbReference type="NCBI Taxonomy" id="158755"/>
    <lineage>
        <taxon>Bacteria</taxon>
        <taxon>Pseudomonadati</taxon>
        <taxon>Bacteroidota</taxon>
        <taxon>Sphingobacteriia</taxon>
        <taxon>Sphingobacteriales</taxon>
        <taxon>environmental samples</taxon>
    </lineage>
</organism>
<protein>
    <submittedName>
        <fullName evidence="2">Uncharacterized protein</fullName>
    </submittedName>
</protein>
<dbReference type="EMBL" id="CADCTQ010000181">
    <property type="protein sequence ID" value="CAA9252001.1"/>
    <property type="molecule type" value="Genomic_DNA"/>
</dbReference>
<sequence>MDVNEEDFDARLRHKLAELDHSYPTHLPGKDAGWAGLESRLPGNPKARSWRYPLAVAASVALLLVASLWWFAPGAEEAVTITYRTEAVAGPEGHGGELPVPADSPGIAFIEEQCRRQHPVCNSPAFLELKRELDQLSRQAEQVNRRLQTFGPDPTLVKAEIRLENHKSYLIRELIQILKT</sequence>
<reference evidence="2" key="1">
    <citation type="submission" date="2020-02" db="EMBL/GenBank/DDBJ databases">
        <authorList>
            <person name="Meier V. D."/>
        </authorList>
    </citation>
    <scope>NUCLEOTIDE SEQUENCE</scope>
    <source>
        <strain evidence="2">AVDCRST_MAG56</strain>
    </source>
</reference>
<accession>A0A6J4IGU7</accession>
<evidence type="ECO:0000256" key="1">
    <source>
        <dbReference type="SAM" id="Phobius"/>
    </source>
</evidence>
<gene>
    <name evidence="2" type="ORF">AVDCRST_MAG56-1985</name>
</gene>
<keyword evidence="1" id="KW-0812">Transmembrane</keyword>